<evidence type="ECO:0000256" key="5">
    <source>
        <dbReference type="PIRSR" id="PIRSR604574-2"/>
    </source>
</evidence>
<feature type="binding site" evidence="5">
    <location>
        <position position="279"/>
    </location>
    <ligand>
        <name>Fe cation</name>
        <dbReference type="ChEBI" id="CHEBI:24875"/>
        <note>catalytic</note>
    </ligand>
</feature>
<protein>
    <recommendedName>
        <fullName evidence="7">Alpha-ketoglutarate-dependent dioxygenase AlkB-like domain-containing protein</fullName>
    </recommendedName>
</protein>
<feature type="binding site" evidence="5">
    <location>
        <position position="222"/>
    </location>
    <ligand>
        <name>Fe cation</name>
        <dbReference type="ChEBI" id="CHEBI:24875"/>
        <note>catalytic</note>
    </ligand>
</feature>
<dbReference type="GO" id="GO:0035513">
    <property type="term" value="P:oxidative RNA demethylation"/>
    <property type="evidence" value="ECO:0007669"/>
    <property type="project" value="TreeGrafter"/>
</dbReference>
<sequence>MVDTAFRTAERAYRRRDPSARGAAAAESAQRASLIDFGAALDARDAPPHADSAQAADAPLDAPLSLGAGRFTLRGHHPGLQVIPRCFGAAEQIQLAALALRRWPYRPLGITNLGELDAPEPARGGACGDKACVPVPTYAGLPPAQLSWMTLGYHYDWNSRSYDCNSAAPASGGRAAAAASPLPRRGPMPPLLAEHCARLVPGFAAEAAIVKLYDERGCMLAHVDDAERARDAPVISISLGCEAVFLLGGLDRETGPVLPILLRSGDALLLGGRARLCYHGLARVFARTAPDHFALGAPPRAPARAPDSAAAGNGGGAADAATQPGAEIDADAGLSRTRRAPSGGCAPCAEVELSLRLNILEWEWLRTHRININVRQVRALTSP</sequence>
<comment type="caution">
    <text evidence="8">The sequence shown here is derived from an EMBL/GenBank/DDBJ whole genome shotgun (WGS) entry which is preliminary data.</text>
</comment>
<dbReference type="OrthoDB" id="6614653at2759"/>
<dbReference type="InterPro" id="IPR037151">
    <property type="entry name" value="AlkB-like_sf"/>
</dbReference>
<dbReference type="PANTHER" id="PTHR16557">
    <property type="entry name" value="ALKYLATED DNA REPAIR PROTEIN ALKB-RELATED"/>
    <property type="match status" value="1"/>
</dbReference>
<feature type="region of interest" description="Disordered" evidence="6">
    <location>
        <begin position="296"/>
        <end position="325"/>
    </location>
</feature>
<feature type="compositionally biased region" description="Low complexity" evidence="6">
    <location>
        <begin position="302"/>
        <end position="311"/>
    </location>
</feature>
<dbReference type="GO" id="GO:0005737">
    <property type="term" value="C:cytoplasm"/>
    <property type="evidence" value="ECO:0007669"/>
    <property type="project" value="TreeGrafter"/>
</dbReference>
<evidence type="ECO:0000313" key="8">
    <source>
        <dbReference type="EMBL" id="KAG8457395.1"/>
    </source>
</evidence>
<reference evidence="8" key="1">
    <citation type="submission" date="2021-05" db="EMBL/GenBank/DDBJ databases">
        <title>The genome of the haptophyte Pavlova lutheri (Diacronema luteri, Pavlovales) - a model for lipid biosynthesis in eukaryotic algae.</title>
        <authorList>
            <person name="Hulatt C.J."/>
            <person name="Posewitz M.C."/>
        </authorList>
    </citation>
    <scope>NUCLEOTIDE SEQUENCE</scope>
    <source>
        <strain evidence="8">NIVA-4/92</strain>
    </source>
</reference>
<organism evidence="8 9">
    <name type="scientific">Diacronema lutheri</name>
    <name type="common">Unicellular marine alga</name>
    <name type="synonym">Monochrysis lutheri</name>
    <dbReference type="NCBI Taxonomy" id="2081491"/>
    <lineage>
        <taxon>Eukaryota</taxon>
        <taxon>Haptista</taxon>
        <taxon>Haptophyta</taxon>
        <taxon>Pavlovophyceae</taxon>
        <taxon>Pavlovales</taxon>
        <taxon>Pavlovaceae</taxon>
        <taxon>Diacronema</taxon>
    </lineage>
</organism>
<comment type="cofactor">
    <cofactor evidence="5">
        <name>Fe(2+)</name>
        <dbReference type="ChEBI" id="CHEBI:29033"/>
    </cofactor>
    <text evidence="5">Binds 1 Fe(2+) ion per subunit.</text>
</comment>
<evidence type="ECO:0000256" key="1">
    <source>
        <dbReference type="ARBA" id="ARBA00022723"/>
    </source>
</evidence>
<dbReference type="GO" id="GO:0008198">
    <property type="term" value="F:ferrous iron binding"/>
    <property type="evidence" value="ECO:0007669"/>
    <property type="project" value="TreeGrafter"/>
</dbReference>
<keyword evidence="1 5" id="KW-0479">Metal-binding</keyword>
<proteinExistence type="predicted"/>
<keyword evidence="3" id="KW-0560">Oxidoreductase</keyword>
<feature type="domain" description="Alpha-ketoglutarate-dependent dioxygenase AlkB-like" evidence="7">
    <location>
        <begin position="144"/>
        <end position="292"/>
    </location>
</feature>
<evidence type="ECO:0000259" key="7">
    <source>
        <dbReference type="Pfam" id="PF13532"/>
    </source>
</evidence>
<dbReference type="GO" id="GO:0035515">
    <property type="term" value="F:oxidative RNA demethylase activity"/>
    <property type="evidence" value="ECO:0007669"/>
    <property type="project" value="TreeGrafter"/>
</dbReference>
<evidence type="ECO:0000256" key="3">
    <source>
        <dbReference type="ARBA" id="ARBA00023002"/>
    </source>
</evidence>
<evidence type="ECO:0000256" key="6">
    <source>
        <dbReference type="SAM" id="MobiDB-lite"/>
    </source>
</evidence>
<accession>A0A8J5X6W0</accession>
<dbReference type="EMBL" id="JAGTXO010000071">
    <property type="protein sequence ID" value="KAG8457395.1"/>
    <property type="molecule type" value="Genomic_DNA"/>
</dbReference>
<name>A0A8J5X6W0_DIALT</name>
<gene>
    <name evidence="8" type="ORF">KFE25_011326</name>
</gene>
<evidence type="ECO:0000313" key="9">
    <source>
        <dbReference type="Proteomes" id="UP000751190"/>
    </source>
</evidence>
<dbReference type="InterPro" id="IPR004574">
    <property type="entry name" value="Alkb"/>
</dbReference>
<dbReference type="PANTHER" id="PTHR16557:SF11">
    <property type="entry name" value="ALPHA-KETOGLUTARATE-DEPENDENT DIOXYGENASE ALKB"/>
    <property type="match status" value="1"/>
</dbReference>
<evidence type="ECO:0000256" key="2">
    <source>
        <dbReference type="ARBA" id="ARBA00022964"/>
    </source>
</evidence>
<dbReference type="Pfam" id="PF13532">
    <property type="entry name" value="2OG-FeII_Oxy_2"/>
    <property type="match status" value="1"/>
</dbReference>
<evidence type="ECO:0000256" key="4">
    <source>
        <dbReference type="ARBA" id="ARBA00023004"/>
    </source>
</evidence>
<keyword evidence="2" id="KW-0223">Dioxygenase</keyword>
<dbReference type="Gene3D" id="2.60.120.590">
    <property type="entry name" value="Alpha-ketoglutarate-dependent dioxygenase AlkB-like"/>
    <property type="match status" value="1"/>
</dbReference>
<keyword evidence="4 5" id="KW-0408">Iron</keyword>
<feature type="binding site" evidence="5">
    <location>
        <position position="224"/>
    </location>
    <ligand>
        <name>Fe cation</name>
        <dbReference type="ChEBI" id="CHEBI:24875"/>
        <note>catalytic</note>
    </ligand>
</feature>
<dbReference type="Proteomes" id="UP000751190">
    <property type="component" value="Unassembled WGS sequence"/>
</dbReference>
<dbReference type="AlphaFoldDB" id="A0A8J5X6W0"/>
<dbReference type="GO" id="GO:0035516">
    <property type="term" value="F:broad specificity oxidative DNA demethylase activity"/>
    <property type="evidence" value="ECO:0007669"/>
    <property type="project" value="TreeGrafter"/>
</dbReference>
<dbReference type="SUPFAM" id="SSF51197">
    <property type="entry name" value="Clavaminate synthase-like"/>
    <property type="match status" value="1"/>
</dbReference>
<keyword evidence="9" id="KW-1185">Reference proteome</keyword>
<dbReference type="InterPro" id="IPR027450">
    <property type="entry name" value="AlkB-like"/>
</dbReference>